<proteinExistence type="predicted"/>
<dbReference type="EMBL" id="CM055752">
    <property type="protein sequence ID" value="KAJ7992588.1"/>
    <property type="molecule type" value="Genomic_DNA"/>
</dbReference>
<evidence type="ECO:0000313" key="2">
    <source>
        <dbReference type="Proteomes" id="UP001157502"/>
    </source>
</evidence>
<name>A0ACC2FMA4_DALPE</name>
<gene>
    <name evidence="1" type="ORF">DPEC_G00280250</name>
</gene>
<comment type="caution">
    <text evidence="1">The sequence shown here is derived from an EMBL/GenBank/DDBJ whole genome shotgun (WGS) entry which is preliminary data.</text>
</comment>
<protein>
    <submittedName>
        <fullName evidence="1">Uncharacterized protein</fullName>
    </submittedName>
</protein>
<keyword evidence="2" id="KW-1185">Reference proteome</keyword>
<sequence>MCFPFSLPPSSSVSSFLSICPIPCVPLRPKRPCHSCTCGSGSRCCRRRSRSRPRRLQPLSLRLGPHKQNGGLVVLLI</sequence>
<accession>A0ACC2FMA4</accession>
<evidence type="ECO:0000313" key="1">
    <source>
        <dbReference type="EMBL" id="KAJ7992588.1"/>
    </source>
</evidence>
<dbReference type="Proteomes" id="UP001157502">
    <property type="component" value="Chromosome 25"/>
</dbReference>
<reference evidence="1" key="1">
    <citation type="submission" date="2021-05" db="EMBL/GenBank/DDBJ databases">
        <authorList>
            <person name="Pan Q."/>
            <person name="Jouanno E."/>
            <person name="Zahm M."/>
            <person name="Klopp C."/>
            <person name="Cabau C."/>
            <person name="Louis A."/>
            <person name="Berthelot C."/>
            <person name="Parey E."/>
            <person name="Roest Crollius H."/>
            <person name="Montfort J."/>
            <person name="Robinson-Rechavi M."/>
            <person name="Bouchez O."/>
            <person name="Lampietro C."/>
            <person name="Lopez Roques C."/>
            <person name="Donnadieu C."/>
            <person name="Postlethwait J."/>
            <person name="Bobe J."/>
            <person name="Dillon D."/>
            <person name="Chandos A."/>
            <person name="von Hippel F."/>
            <person name="Guiguen Y."/>
        </authorList>
    </citation>
    <scope>NUCLEOTIDE SEQUENCE</scope>
    <source>
        <strain evidence="1">YG-Jan2019</strain>
    </source>
</reference>
<organism evidence="1 2">
    <name type="scientific">Dallia pectoralis</name>
    <name type="common">Alaska blackfish</name>
    <dbReference type="NCBI Taxonomy" id="75939"/>
    <lineage>
        <taxon>Eukaryota</taxon>
        <taxon>Metazoa</taxon>
        <taxon>Chordata</taxon>
        <taxon>Craniata</taxon>
        <taxon>Vertebrata</taxon>
        <taxon>Euteleostomi</taxon>
        <taxon>Actinopterygii</taxon>
        <taxon>Neopterygii</taxon>
        <taxon>Teleostei</taxon>
        <taxon>Protacanthopterygii</taxon>
        <taxon>Esociformes</taxon>
        <taxon>Umbridae</taxon>
        <taxon>Dallia</taxon>
    </lineage>
</organism>